<reference evidence="3 4" key="1">
    <citation type="submission" date="2022-10" db="EMBL/GenBank/DDBJ databases">
        <title>Draft genome sequence of Streptomyces sp. YSPA8.</title>
        <authorList>
            <person name="Moriuchi R."/>
            <person name="Dohra H."/>
            <person name="Yamamura H."/>
            <person name="Kodani S."/>
        </authorList>
    </citation>
    <scope>NUCLEOTIDE SEQUENCE [LARGE SCALE GENOMIC DNA]</scope>
    <source>
        <strain evidence="3 4">YSPA8</strain>
    </source>
</reference>
<feature type="chain" id="PRO_5046378308" evidence="2">
    <location>
        <begin position="27"/>
        <end position="345"/>
    </location>
</feature>
<proteinExistence type="predicted"/>
<gene>
    <name evidence="3" type="ORF">SYYSPA8_03685</name>
</gene>
<feature type="signal peptide" evidence="2">
    <location>
        <begin position="1"/>
        <end position="26"/>
    </location>
</feature>
<dbReference type="Gene3D" id="2.40.10.10">
    <property type="entry name" value="Trypsin-like serine proteases"/>
    <property type="match status" value="2"/>
</dbReference>
<dbReference type="Proteomes" id="UP001291653">
    <property type="component" value="Unassembled WGS sequence"/>
</dbReference>
<protein>
    <submittedName>
        <fullName evidence="3">S1 family peptidase</fullName>
    </submittedName>
</protein>
<dbReference type="EMBL" id="BSBI01000001">
    <property type="protein sequence ID" value="GLF93356.1"/>
    <property type="molecule type" value="Genomic_DNA"/>
</dbReference>
<keyword evidence="2" id="KW-0732">Signal</keyword>
<organism evidence="3 4">
    <name type="scientific">Streptomyces yaizuensis</name>
    <dbReference type="NCBI Taxonomy" id="2989713"/>
    <lineage>
        <taxon>Bacteria</taxon>
        <taxon>Bacillati</taxon>
        <taxon>Actinomycetota</taxon>
        <taxon>Actinomycetes</taxon>
        <taxon>Kitasatosporales</taxon>
        <taxon>Streptomycetaceae</taxon>
        <taxon>Streptomyces</taxon>
    </lineage>
</organism>
<dbReference type="SUPFAM" id="SSF50494">
    <property type="entry name" value="Trypsin-like serine proteases"/>
    <property type="match status" value="1"/>
</dbReference>
<evidence type="ECO:0000313" key="4">
    <source>
        <dbReference type="Proteomes" id="UP001291653"/>
    </source>
</evidence>
<keyword evidence="4" id="KW-1185">Reference proteome</keyword>
<evidence type="ECO:0000313" key="3">
    <source>
        <dbReference type="EMBL" id="GLF93356.1"/>
    </source>
</evidence>
<feature type="region of interest" description="Disordered" evidence="1">
    <location>
        <begin position="24"/>
        <end position="61"/>
    </location>
</feature>
<dbReference type="InterPro" id="IPR009003">
    <property type="entry name" value="Peptidase_S1_PA"/>
</dbReference>
<name>A0ABQ5NSL3_9ACTN</name>
<dbReference type="InterPro" id="IPR043504">
    <property type="entry name" value="Peptidase_S1_PA_chymotrypsin"/>
</dbReference>
<evidence type="ECO:0000256" key="2">
    <source>
        <dbReference type="SAM" id="SignalP"/>
    </source>
</evidence>
<comment type="caution">
    <text evidence="3">The sequence shown here is derived from an EMBL/GenBank/DDBJ whole genome shotgun (WGS) entry which is preliminary data.</text>
</comment>
<evidence type="ECO:0000256" key="1">
    <source>
        <dbReference type="SAM" id="MobiDB-lite"/>
    </source>
</evidence>
<sequence length="345" mass="34557">MFKARTALVALAAVALTLTTLGSAQAQGPGGEKDREAGVSAPRNAGPAPDGTAPQTLAAPGAPGALETIQSRIAAYVEGHGTDYGFASYVDGTTGKLVLQTDAPDALVAELTDLSGASAAENAAADAIELRRSAPVDTFDRRDDSPPFYGGGGLRSGNSLCSSGYAVTNSAGTRFMVTAGHCYANGAAVTTESGANAYGTVSNRRLPTVTNEPVDMELIGGQSYAPRVFTGGVTSNTSIPIVSAGGAVVGYDDYCHSGRTTGENCGHTATSIDGQVCTQTGCKSPVIVYNGGTISQGGDSGGTFYAKNSSGAWVRGHVIAGGGGNGYVQPWTVVSSTLGVNIVTG</sequence>
<dbReference type="RefSeq" id="WP_323445432.1">
    <property type="nucleotide sequence ID" value="NZ_BSBI01000001.1"/>
</dbReference>
<accession>A0ABQ5NSL3</accession>